<sequence length="450" mass="51779">MYFEKVKQLVDSGNLELLMIIAPPRTGSTLLESSLAMSPSVNFKVNEPFMRPVQDGFESDLGYKGILDSLESDSNNKNKVVVKEMSYWLNTNEEYKRLFSLVTEPILFLIRNPLLSMESRINKIIQSIPIKAKVSTQKYILDMIARDTKVEQWNLSKVSSDQKVIQLLEGEGIKNVSSIPLDQPNLDLQHQLLNYYARRKGYTDWDIFIKETAWVQEYSTLGEILSFSRQNFTSEASDWKSLHTEVEYLDTQRLPYLIVDSTELRLCPETIIHRICDRLGIKFATSMIHWKEGKIQLDEDQMKPQNIIWHKNLANSRGIQPPVEICPRLNDFPPLAKECLKETDLPVYFSLSGNPNRIRGDKDIFSTRFSLSVSPKLGSKYISAGILPKNTLMDSKEFSVRIQDIDPIFSSIIKMGLLSDINYVNKMSYYKDELIEVLHLIDSETKVDLD</sequence>
<dbReference type="EMBL" id="LCNM01000009">
    <property type="protein sequence ID" value="KKU56411.1"/>
    <property type="molecule type" value="Genomic_DNA"/>
</dbReference>
<protein>
    <recommendedName>
        <fullName evidence="3">Sulfotransferase domain-containing protein</fullName>
    </recommendedName>
</protein>
<comment type="caution">
    <text evidence="1">The sequence shown here is derived from an EMBL/GenBank/DDBJ whole genome shotgun (WGS) entry which is preliminary data.</text>
</comment>
<dbReference type="InterPro" id="IPR027417">
    <property type="entry name" value="P-loop_NTPase"/>
</dbReference>
<dbReference type="PANTHER" id="PTHR48312:SF1">
    <property type="entry name" value="SULFOTRANSFERASE"/>
    <property type="match status" value="1"/>
</dbReference>
<proteinExistence type="predicted"/>
<name>A0A0G1RGY7_9BACT</name>
<accession>A0A0G1RGY7</accession>
<dbReference type="AlphaFoldDB" id="A0A0G1RGY7"/>
<dbReference type="Gene3D" id="3.40.50.300">
    <property type="entry name" value="P-loop containing nucleotide triphosphate hydrolases"/>
    <property type="match status" value="1"/>
</dbReference>
<evidence type="ECO:0000313" key="1">
    <source>
        <dbReference type="EMBL" id="KKU56411.1"/>
    </source>
</evidence>
<reference evidence="1 2" key="1">
    <citation type="journal article" date="2015" name="Nature">
        <title>rRNA introns, odd ribosomes, and small enigmatic genomes across a large radiation of phyla.</title>
        <authorList>
            <person name="Brown C.T."/>
            <person name="Hug L.A."/>
            <person name="Thomas B.C."/>
            <person name="Sharon I."/>
            <person name="Castelle C.J."/>
            <person name="Singh A."/>
            <person name="Wilkins M.J."/>
            <person name="Williams K.H."/>
            <person name="Banfield J.F."/>
        </authorList>
    </citation>
    <scope>NUCLEOTIDE SEQUENCE [LARGE SCALE GENOMIC DNA]</scope>
</reference>
<organism evidence="1 2">
    <name type="scientific">Candidatus Amesbacteria bacterium GW2011_GWA2_47_11</name>
    <dbReference type="NCBI Taxonomy" id="1618357"/>
    <lineage>
        <taxon>Bacteria</taxon>
        <taxon>Candidatus Amesiibacteriota</taxon>
    </lineage>
</organism>
<dbReference type="PANTHER" id="PTHR48312">
    <property type="match status" value="1"/>
</dbReference>
<gene>
    <name evidence="1" type="ORF">UX78_C0009G0023</name>
</gene>
<dbReference type="SUPFAM" id="SSF52540">
    <property type="entry name" value="P-loop containing nucleoside triphosphate hydrolases"/>
    <property type="match status" value="1"/>
</dbReference>
<evidence type="ECO:0000313" key="2">
    <source>
        <dbReference type="Proteomes" id="UP000034607"/>
    </source>
</evidence>
<dbReference type="Proteomes" id="UP000034607">
    <property type="component" value="Unassembled WGS sequence"/>
</dbReference>
<evidence type="ECO:0008006" key="3">
    <source>
        <dbReference type="Google" id="ProtNLM"/>
    </source>
</evidence>